<dbReference type="InterPro" id="IPR009057">
    <property type="entry name" value="Homeodomain-like_sf"/>
</dbReference>
<feature type="domain" description="Sigma-54 factor interaction" evidence="7">
    <location>
        <begin position="343"/>
        <end position="572"/>
    </location>
</feature>
<dbReference type="SMART" id="SM00382">
    <property type="entry name" value="AAA"/>
    <property type="match status" value="1"/>
</dbReference>
<dbReference type="Gene3D" id="2.60.200.20">
    <property type="match status" value="1"/>
</dbReference>
<evidence type="ECO:0000313" key="8">
    <source>
        <dbReference type="EMBL" id="TWT59083.1"/>
    </source>
</evidence>
<dbReference type="GO" id="GO:0005524">
    <property type="term" value="F:ATP binding"/>
    <property type="evidence" value="ECO:0007669"/>
    <property type="project" value="UniProtKB-KW"/>
</dbReference>
<evidence type="ECO:0000256" key="5">
    <source>
        <dbReference type="ARBA" id="ARBA00023163"/>
    </source>
</evidence>
<sequence>MDDVEVTRVDHLPAQPGYLAVYRGDALLEAVELPLSGRLTIGRAQSNRIVIPDSKCSREHCELYLRGGTWFLRDLESRNGVTVDGERVVSDSPITYGQSIQIGGCDLRFSRKHPDEEEAKPTKSPSDTDSSYEIIERTSGSQLDRPFVERINTRGDGTTAMFRIAREIASASSVAQLCQVVVDGLMRFTKSGIGGVLLPEEGTETSEASSFVPKFVTGNSPKPTFSSYLSQIVLSDGDAVLAHNISTHSVLGVQESLQQLHAESAICAPIRHDGHLLGLLHLYCVTTEHALTQIDLEFVLAVADQMGDQLYSLLEKQELATGIEKARQQVHELHHQLRAETELVGHGPKLEELRRSISRVAPTDALVLIRGESGVGKELVARAVHFNSRRREEPFVCVNCAALTESLLESELFGHEKGAFTGASTRRAGKFEQADKGTLFLDEIGEMSPEIQAKFLRILEGQAFERVGGGESIHVDVRVVTATNRDLEEAVREGTFRTDLFFRLQVIEIHVPALREHIEDLPAIAQHFVDKFSAESNYKGRRFGSAAIRKLQSHSWPGNVRELRNVVERAVILSENEVLEPDDVVLTNLRLSESQTSAESNAATNEPVNEALETSVDPLVDLFGSFVQQEASLDEIDRYYIQAVLNATDWNKSKASRILQIERTTLDRRLKKYEISRPDGNDDEDDE</sequence>
<dbReference type="InterPro" id="IPR025944">
    <property type="entry name" value="Sigma_54_int_dom_CS"/>
</dbReference>
<dbReference type="CDD" id="cd00009">
    <property type="entry name" value="AAA"/>
    <property type="match status" value="1"/>
</dbReference>
<dbReference type="InterPro" id="IPR029016">
    <property type="entry name" value="GAF-like_dom_sf"/>
</dbReference>
<dbReference type="Gene3D" id="3.40.50.300">
    <property type="entry name" value="P-loop containing nucleotide triphosphate hydrolases"/>
    <property type="match status" value="1"/>
</dbReference>
<dbReference type="InterPro" id="IPR003018">
    <property type="entry name" value="GAF"/>
</dbReference>
<dbReference type="InterPro" id="IPR002197">
    <property type="entry name" value="HTH_Fis"/>
</dbReference>
<evidence type="ECO:0000256" key="3">
    <source>
        <dbReference type="ARBA" id="ARBA00023015"/>
    </source>
</evidence>
<proteinExistence type="predicted"/>
<dbReference type="PROSITE" id="PS00675">
    <property type="entry name" value="SIGMA54_INTERACT_1"/>
    <property type="match status" value="1"/>
</dbReference>
<dbReference type="InterPro" id="IPR027417">
    <property type="entry name" value="P-loop_NTPase"/>
</dbReference>
<dbReference type="Pfam" id="PF25601">
    <property type="entry name" value="AAA_lid_14"/>
    <property type="match status" value="1"/>
</dbReference>
<keyword evidence="2" id="KW-0067">ATP-binding</keyword>
<keyword evidence="9" id="KW-1185">Reference proteome</keyword>
<name>A0A5C5X9T7_9PLAN</name>
<dbReference type="SMART" id="SM00065">
    <property type="entry name" value="GAF"/>
    <property type="match status" value="1"/>
</dbReference>
<dbReference type="Gene3D" id="1.10.10.60">
    <property type="entry name" value="Homeodomain-like"/>
    <property type="match status" value="1"/>
</dbReference>
<protein>
    <submittedName>
        <fullName evidence="8">Transcriptional regulatory protein ZraR</fullName>
    </submittedName>
</protein>
<dbReference type="RefSeq" id="WP_146509862.1">
    <property type="nucleotide sequence ID" value="NZ_SIHI01000001.1"/>
</dbReference>
<dbReference type="InterPro" id="IPR025662">
    <property type="entry name" value="Sigma_54_int_dom_ATP-bd_1"/>
</dbReference>
<dbReference type="Proteomes" id="UP000317243">
    <property type="component" value="Unassembled WGS sequence"/>
</dbReference>
<dbReference type="Pfam" id="PF02954">
    <property type="entry name" value="HTH_8"/>
    <property type="match status" value="1"/>
</dbReference>
<keyword evidence="1" id="KW-0547">Nucleotide-binding</keyword>
<dbReference type="InterPro" id="IPR003593">
    <property type="entry name" value="AAA+_ATPase"/>
</dbReference>
<dbReference type="SMART" id="SM00240">
    <property type="entry name" value="FHA"/>
    <property type="match status" value="1"/>
</dbReference>
<evidence type="ECO:0000256" key="4">
    <source>
        <dbReference type="ARBA" id="ARBA00023125"/>
    </source>
</evidence>
<dbReference type="PROSITE" id="PS50045">
    <property type="entry name" value="SIGMA54_INTERACT_4"/>
    <property type="match status" value="1"/>
</dbReference>
<dbReference type="AlphaFoldDB" id="A0A5C5X9T7"/>
<dbReference type="InterPro" id="IPR000253">
    <property type="entry name" value="FHA_dom"/>
</dbReference>
<dbReference type="InterPro" id="IPR008984">
    <property type="entry name" value="SMAD_FHA_dom_sf"/>
</dbReference>
<accession>A0A5C5X9T7</accession>
<keyword evidence="3" id="KW-0805">Transcription regulation</keyword>
<dbReference type="OrthoDB" id="9761019at2"/>
<dbReference type="SUPFAM" id="SSF46689">
    <property type="entry name" value="Homeodomain-like"/>
    <property type="match status" value="1"/>
</dbReference>
<dbReference type="EMBL" id="SIHI01000001">
    <property type="protein sequence ID" value="TWT59083.1"/>
    <property type="molecule type" value="Genomic_DNA"/>
</dbReference>
<dbReference type="SUPFAM" id="SSF55781">
    <property type="entry name" value="GAF domain-like"/>
    <property type="match status" value="1"/>
</dbReference>
<keyword evidence="5" id="KW-0804">Transcription</keyword>
<dbReference type="CDD" id="cd00060">
    <property type="entry name" value="FHA"/>
    <property type="match status" value="1"/>
</dbReference>
<dbReference type="GO" id="GO:0043565">
    <property type="term" value="F:sequence-specific DNA binding"/>
    <property type="evidence" value="ECO:0007669"/>
    <property type="project" value="InterPro"/>
</dbReference>
<dbReference type="SUPFAM" id="SSF49879">
    <property type="entry name" value="SMAD/FHA domain"/>
    <property type="match status" value="1"/>
</dbReference>
<dbReference type="InterPro" id="IPR058031">
    <property type="entry name" value="AAA_lid_NorR"/>
</dbReference>
<evidence type="ECO:0000259" key="7">
    <source>
        <dbReference type="PROSITE" id="PS50045"/>
    </source>
</evidence>
<evidence type="ECO:0000256" key="1">
    <source>
        <dbReference type="ARBA" id="ARBA00022741"/>
    </source>
</evidence>
<dbReference type="Pfam" id="PF13185">
    <property type="entry name" value="GAF_2"/>
    <property type="match status" value="1"/>
</dbReference>
<dbReference type="PANTHER" id="PTHR32071">
    <property type="entry name" value="TRANSCRIPTIONAL REGULATORY PROTEIN"/>
    <property type="match status" value="1"/>
</dbReference>
<feature type="domain" description="FHA" evidence="6">
    <location>
        <begin position="39"/>
        <end position="88"/>
    </location>
</feature>
<comment type="caution">
    <text evidence="8">The sequence shown here is derived from an EMBL/GenBank/DDBJ whole genome shotgun (WGS) entry which is preliminary data.</text>
</comment>
<reference evidence="8 9" key="1">
    <citation type="submission" date="2019-02" db="EMBL/GenBank/DDBJ databases">
        <title>Deep-cultivation of Planctomycetes and their phenomic and genomic characterization uncovers novel biology.</title>
        <authorList>
            <person name="Wiegand S."/>
            <person name="Jogler M."/>
            <person name="Boedeker C."/>
            <person name="Pinto D."/>
            <person name="Vollmers J."/>
            <person name="Rivas-Marin E."/>
            <person name="Kohn T."/>
            <person name="Peeters S.H."/>
            <person name="Heuer A."/>
            <person name="Rast P."/>
            <person name="Oberbeckmann S."/>
            <person name="Bunk B."/>
            <person name="Jeske O."/>
            <person name="Meyerdierks A."/>
            <person name="Storesund J.E."/>
            <person name="Kallscheuer N."/>
            <person name="Luecker S."/>
            <person name="Lage O.M."/>
            <person name="Pohl T."/>
            <person name="Merkel B.J."/>
            <person name="Hornburger P."/>
            <person name="Mueller R.-W."/>
            <person name="Bruemmer F."/>
            <person name="Labrenz M."/>
            <person name="Spormann A.M."/>
            <person name="Op Den Camp H."/>
            <person name="Overmann J."/>
            <person name="Amann R."/>
            <person name="Jetten M.S.M."/>
            <person name="Mascher T."/>
            <person name="Medema M.H."/>
            <person name="Devos D.P."/>
            <person name="Kaster A.-K."/>
            <person name="Ovreas L."/>
            <person name="Rohde M."/>
            <person name="Galperin M.Y."/>
            <person name="Jogler C."/>
        </authorList>
    </citation>
    <scope>NUCLEOTIDE SEQUENCE [LARGE SCALE GENOMIC DNA]</scope>
    <source>
        <strain evidence="8 9">KOR42</strain>
    </source>
</reference>
<dbReference type="PROSITE" id="PS00676">
    <property type="entry name" value="SIGMA54_INTERACT_2"/>
    <property type="match status" value="1"/>
</dbReference>
<dbReference type="PRINTS" id="PR01590">
    <property type="entry name" value="HTHFIS"/>
</dbReference>
<dbReference type="Pfam" id="PF00498">
    <property type="entry name" value="FHA"/>
    <property type="match status" value="1"/>
</dbReference>
<dbReference type="PANTHER" id="PTHR32071:SF57">
    <property type="entry name" value="C4-DICARBOXYLATE TRANSPORT TRANSCRIPTIONAL REGULATORY PROTEIN DCTD"/>
    <property type="match status" value="1"/>
</dbReference>
<dbReference type="InterPro" id="IPR002078">
    <property type="entry name" value="Sigma_54_int"/>
</dbReference>
<dbReference type="Pfam" id="PF00158">
    <property type="entry name" value="Sigma54_activat"/>
    <property type="match status" value="1"/>
</dbReference>
<evidence type="ECO:0000259" key="6">
    <source>
        <dbReference type="PROSITE" id="PS50006"/>
    </source>
</evidence>
<dbReference type="Gene3D" id="1.10.8.60">
    <property type="match status" value="1"/>
</dbReference>
<dbReference type="InterPro" id="IPR025943">
    <property type="entry name" value="Sigma_54_int_dom_ATP-bd_2"/>
</dbReference>
<dbReference type="Gene3D" id="3.30.450.40">
    <property type="match status" value="1"/>
</dbReference>
<gene>
    <name evidence="8" type="primary">zraR_4</name>
    <name evidence="8" type="ORF">KOR42_24720</name>
</gene>
<evidence type="ECO:0000313" key="9">
    <source>
        <dbReference type="Proteomes" id="UP000317243"/>
    </source>
</evidence>
<evidence type="ECO:0000256" key="2">
    <source>
        <dbReference type="ARBA" id="ARBA00022840"/>
    </source>
</evidence>
<dbReference type="PROSITE" id="PS00688">
    <property type="entry name" value="SIGMA54_INTERACT_3"/>
    <property type="match status" value="1"/>
</dbReference>
<dbReference type="SUPFAM" id="SSF52540">
    <property type="entry name" value="P-loop containing nucleoside triphosphate hydrolases"/>
    <property type="match status" value="1"/>
</dbReference>
<dbReference type="FunFam" id="3.40.50.300:FF:000006">
    <property type="entry name" value="DNA-binding transcriptional regulator NtrC"/>
    <property type="match status" value="1"/>
</dbReference>
<dbReference type="PROSITE" id="PS50006">
    <property type="entry name" value="FHA_DOMAIN"/>
    <property type="match status" value="1"/>
</dbReference>
<dbReference type="GO" id="GO:0006355">
    <property type="term" value="P:regulation of DNA-templated transcription"/>
    <property type="evidence" value="ECO:0007669"/>
    <property type="project" value="InterPro"/>
</dbReference>
<organism evidence="8 9">
    <name type="scientific">Thalassoglobus neptunius</name>
    <dbReference type="NCBI Taxonomy" id="1938619"/>
    <lineage>
        <taxon>Bacteria</taxon>
        <taxon>Pseudomonadati</taxon>
        <taxon>Planctomycetota</taxon>
        <taxon>Planctomycetia</taxon>
        <taxon>Planctomycetales</taxon>
        <taxon>Planctomycetaceae</taxon>
        <taxon>Thalassoglobus</taxon>
    </lineage>
</organism>
<keyword evidence="4" id="KW-0238">DNA-binding</keyword>